<evidence type="ECO:0000256" key="2">
    <source>
        <dbReference type="ARBA" id="ARBA00023002"/>
    </source>
</evidence>
<dbReference type="AlphaFoldDB" id="A0A2J6S0W8"/>
<dbReference type="EMBL" id="KZ613941">
    <property type="protein sequence ID" value="PMD44421.1"/>
    <property type="molecule type" value="Genomic_DNA"/>
</dbReference>
<dbReference type="SUPFAM" id="SSF51735">
    <property type="entry name" value="NAD(P)-binding Rossmann-fold domains"/>
    <property type="match status" value="1"/>
</dbReference>
<comment type="similarity">
    <text evidence="1">Belongs to the short-chain dehydrogenases/reductases (SDR) family.</text>
</comment>
<sequence length="320" mass="34672">MAPQSTIIITGGTGSLGSSLARTLSTSYPGRFHLLLTCRDTSDIHAQAISSFLTYQNVSFALEKLDLADLEAVRAFTESVKARIEKGELKGLVGGGVVGSAACQTFYKGGRDVMYTVNCLAPVVLMRGLLGAMLEGGLFVNVGSAAHEIGRVDYFEGKEEGEVKEGEKLAFMEGMKRYGSCKLLAIMLGYAFQRRVFAAYPENKLHVVNLDPGSMNAGGRLLGTERHWVFPILYTILGTLGPVLRLVKKDAINPPSVPAKAIADLFGAPKESESGVWKTGKYFVLDDEKKSNALSLNEAKQDEVWKNVSRDLGLEEDLKV</sequence>
<dbReference type="OrthoDB" id="191139at2759"/>
<dbReference type="Gene3D" id="3.40.50.720">
    <property type="entry name" value="NAD(P)-binding Rossmann-like Domain"/>
    <property type="match status" value="1"/>
</dbReference>
<proteinExistence type="inferred from homology"/>
<evidence type="ECO:0000256" key="1">
    <source>
        <dbReference type="ARBA" id="ARBA00006484"/>
    </source>
</evidence>
<keyword evidence="2" id="KW-0560">Oxidoreductase</keyword>
<protein>
    <submittedName>
        <fullName evidence="3">NAD(P)-binding protein</fullName>
    </submittedName>
</protein>
<keyword evidence="4" id="KW-1185">Reference proteome</keyword>
<dbReference type="STRING" id="1149755.A0A2J6S0W8"/>
<dbReference type="PANTHER" id="PTHR24320:SF199">
    <property type="entry name" value="GLYCOSYLTRANSFERASE FAMILY PROTEIN (AFU_ORTHOLOGUE AFUA_2G15915)"/>
    <property type="match status" value="1"/>
</dbReference>
<reference evidence="3 4" key="1">
    <citation type="submission" date="2016-04" db="EMBL/GenBank/DDBJ databases">
        <title>A degradative enzymes factory behind the ericoid mycorrhizal symbiosis.</title>
        <authorList>
            <consortium name="DOE Joint Genome Institute"/>
            <person name="Martino E."/>
            <person name="Morin E."/>
            <person name="Grelet G."/>
            <person name="Kuo A."/>
            <person name="Kohler A."/>
            <person name="Daghino S."/>
            <person name="Barry K."/>
            <person name="Choi C."/>
            <person name="Cichocki N."/>
            <person name="Clum A."/>
            <person name="Copeland A."/>
            <person name="Hainaut M."/>
            <person name="Haridas S."/>
            <person name="Labutti K."/>
            <person name="Lindquist E."/>
            <person name="Lipzen A."/>
            <person name="Khouja H.-R."/>
            <person name="Murat C."/>
            <person name="Ohm R."/>
            <person name="Olson A."/>
            <person name="Spatafora J."/>
            <person name="Veneault-Fourrey C."/>
            <person name="Henrissat B."/>
            <person name="Grigoriev I."/>
            <person name="Martin F."/>
            <person name="Perotto S."/>
        </authorList>
    </citation>
    <scope>NUCLEOTIDE SEQUENCE [LARGE SCALE GENOMIC DNA]</scope>
    <source>
        <strain evidence="3 4">F</strain>
    </source>
</reference>
<organism evidence="3 4">
    <name type="scientific">Hyaloscypha variabilis (strain UAMH 11265 / GT02V1 / F)</name>
    <name type="common">Meliniomyces variabilis</name>
    <dbReference type="NCBI Taxonomy" id="1149755"/>
    <lineage>
        <taxon>Eukaryota</taxon>
        <taxon>Fungi</taxon>
        <taxon>Dikarya</taxon>
        <taxon>Ascomycota</taxon>
        <taxon>Pezizomycotina</taxon>
        <taxon>Leotiomycetes</taxon>
        <taxon>Helotiales</taxon>
        <taxon>Hyaloscyphaceae</taxon>
        <taxon>Hyaloscypha</taxon>
        <taxon>Hyaloscypha variabilis</taxon>
    </lineage>
</organism>
<dbReference type="Pfam" id="PF00106">
    <property type="entry name" value="adh_short"/>
    <property type="match status" value="1"/>
</dbReference>
<evidence type="ECO:0000313" key="4">
    <source>
        <dbReference type="Proteomes" id="UP000235786"/>
    </source>
</evidence>
<evidence type="ECO:0000313" key="3">
    <source>
        <dbReference type="EMBL" id="PMD44421.1"/>
    </source>
</evidence>
<gene>
    <name evidence="3" type="ORF">L207DRAFT_525754</name>
</gene>
<dbReference type="InterPro" id="IPR036291">
    <property type="entry name" value="NAD(P)-bd_dom_sf"/>
</dbReference>
<dbReference type="Proteomes" id="UP000235786">
    <property type="component" value="Unassembled WGS sequence"/>
</dbReference>
<dbReference type="PANTHER" id="PTHR24320">
    <property type="entry name" value="RETINOL DEHYDROGENASE"/>
    <property type="match status" value="1"/>
</dbReference>
<accession>A0A2J6S0W8</accession>
<dbReference type="InterPro" id="IPR002347">
    <property type="entry name" value="SDR_fam"/>
</dbReference>
<name>A0A2J6S0W8_HYAVF</name>
<dbReference type="GO" id="GO:0016491">
    <property type="term" value="F:oxidoreductase activity"/>
    <property type="evidence" value="ECO:0007669"/>
    <property type="project" value="UniProtKB-KW"/>
</dbReference>